<gene>
    <name evidence="2" type="ORF">FHR82_007948</name>
</gene>
<dbReference type="NCBIfam" id="NF047428">
    <property type="entry name" value="ribo_Myco_bL37"/>
    <property type="match status" value="1"/>
</dbReference>
<evidence type="ECO:0000256" key="1">
    <source>
        <dbReference type="SAM" id="MobiDB-lite"/>
    </source>
</evidence>
<evidence type="ECO:0000313" key="2">
    <source>
        <dbReference type="EMBL" id="MBB4911678.1"/>
    </source>
</evidence>
<proteinExistence type="predicted"/>
<dbReference type="EMBL" id="JACHJQ010000010">
    <property type="protein sequence ID" value="MBB4911678.1"/>
    <property type="molecule type" value="Genomic_DNA"/>
</dbReference>
<dbReference type="Pfam" id="PF26427">
    <property type="entry name" value="HR_L37"/>
    <property type="match status" value="1"/>
</dbReference>
<dbReference type="Proteomes" id="UP000520767">
    <property type="component" value="Unassembled WGS sequence"/>
</dbReference>
<sequence length="29" mass="3298">MEEAMSKRTSKRATRRKKGANHGKRPNGN</sequence>
<keyword evidence="3" id="KW-1185">Reference proteome</keyword>
<evidence type="ECO:0000313" key="3">
    <source>
        <dbReference type="Proteomes" id="UP000520767"/>
    </source>
</evidence>
<reference evidence="2 3" key="1">
    <citation type="submission" date="2020-08" db="EMBL/GenBank/DDBJ databases">
        <title>Genomic Encyclopedia of Type Strains, Phase III (KMG-III): the genomes of soil and plant-associated and newly described type strains.</title>
        <authorList>
            <person name="Whitman W."/>
        </authorList>
    </citation>
    <scope>NUCLEOTIDE SEQUENCE [LARGE SCALE GENOMIC DNA]</scope>
    <source>
        <strain evidence="2 3">CECT 8960</strain>
    </source>
</reference>
<organism evidence="2 3">
    <name type="scientific">Actinophytocola algeriensis</name>
    <dbReference type="NCBI Taxonomy" id="1768010"/>
    <lineage>
        <taxon>Bacteria</taxon>
        <taxon>Bacillati</taxon>
        <taxon>Actinomycetota</taxon>
        <taxon>Actinomycetes</taxon>
        <taxon>Pseudonocardiales</taxon>
        <taxon>Pseudonocardiaceae</taxon>
    </lineage>
</organism>
<dbReference type="AlphaFoldDB" id="A0A7W7QDX4"/>
<accession>A0A7W7QDX4</accession>
<protein>
    <submittedName>
        <fullName evidence="2">Uncharacterized protein</fullName>
    </submittedName>
</protein>
<feature type="region of interest" description="Disordered" evidence="1">
    <location>
        <begin position="1"/>
        <end position="29"/>
    </location>
</feature>
<feature type="compositionally biased region" description="Basic residues" evidence="1">
    <location>
        <begin position="8"/>
        <end position="29"/>
    </location>
</feature>
<dbReference type="RefSeq" id="WP_376706477.1">
    <property type="nucleotide sequence ID" value="NZ_JACHJQ010000010.1"/>
</dbReference>
<dbReference type="InterPro" id="IPR058090">
    <property type="entry name" value="bL37_actino"/>
</dbReference>
<comment type="caution">
    <text evidence="2">The sequence shown here is derived from an EMBL/GenBank/DDBJ whole genome shotgun (WGS) entry which is preliminary data.</text>
</comment>
<name>A0A7W7QDX4_9PSEU</name>